<dbReference type="OMA" id="QREPIDV"/>
<evidence type="ECO:0000256" key="7">
    <source>
        <dbReference type="SAM" id="Phobius"/>
    </source>
</evidence>
<evidence type="ECO:0000256" key="4">
    <source>
        <dbReference type="ARBA" id="ARBA00022692"/>
    </source>
</evidence>
<feature type="transmembrane region" description="Helical" evidence="7">
    <location>
        <begin position="375"/>
        <end position="396"/>
    </location>
</feature>
<dbReference type="PANTHER" id="PTHR31585">
    <property type="entry name" value="FOLATE-BIOPTERIN TRANSPORTER 1, CHLOROPLASTIC"/>
    <property type="match status" value="1"/>
</dbReference>
<feature type="transmembrane region" description="Helical" evidence="7">
    <location>
        <begin position="483"/>
        <end position="504"/>
    </location>
</feature>
<evidence type="ECO:0000256" key="1">
    <source>
        <dbReference type="ARBA" id="ARBA00004141"/>
    </source>
</evidence>
<evidence type="ECO:0000256" key="6">
    <source>
        <dbReference type="ARBA" id="ARBA00023136"/>
    </source>
</evidence>
<dbReference type="VEuPathDB" id="FungiDB:SPRG_05812"/>
<comment type="similarity">
    <text evidence="2">Belongs to the major facilitator superfamily. Folate-biopterin transporter (TC 2.A.71) family.</text>
</comment>
<keyword evidence="6 7" id="KW-0472">Membrane</keyword>
<feature type="transmembrane region" description="Helical" evidence="7">
    <location>
        <begin position="260"/>
        <end position="282"/>
    </location>
</feature>
<feature type="transmembrane region" description="Helical" evidence="7">
    <location>
        <begin position="101"/>
        <end position="123"/>
    </location>
</feature>
<feature type="transmembrane region" description="Helical" evidence="7">
    <location>
        <begin position="313"/>
        <end position="333"/>
    </location>
</feature>
<feature type="transmembrane region" description="Helical" evidence="7">
    <location>
        <begin position="345"/>
        <end position="363"/>
    </location>
</feature>
<feature type="transmembrane region" description="Helical" evidence="7">
    <location>
        <begin position="130"/>
        <end position="148"/>
    </location>
</feature>
<feature type="transmembrane region" description="Helical" evidence="7">
    <location>
        <begin position="525"/>
        <end position="548"/>
    </location>
</feature>
<comment type="subcellular location">
    <subcellularLocation>
        <location evidence="1">Membrane</location>
        <topology evidence="1">Multi-pass membrane protein</topology>
    </subcellularLocation>
</comment>
<sequence>MKQARAAPTVIATDRASYLSSGSDAPGHIFIDLRSPQTDGRSSGGALRDGPIPVYTSPEVIGVLAQYAAIGLLYGAIPNLLFPLFTGYFHMSGSQYNSGKALIGIGWSLKVFVGMLSDCVPIFGRRRKFWMILGWLACLGCMIVLATMDMGPPYYPTADLAARSNLSVAEKAALNMDAPQKGGVVGLLLGLATLAYIFADVPADALVVEIAQREPIDVRGRMQTLVYATRTVFSSFSVAVIAIGLNSFKFSGSFDWDMGIHTMFILLGVVCAVMVPLTLLCVHDHYHPGFHFGEYLLRFWHVIQKRATWQVMVFNFVFNFLSSGITSTAAPYVMKHWAKADNLNYQVLNLASGFLFAIGLSVLGKWGMLWNWRYVLVLTTISGNAIDALVQFTTIFDVIRDQWWYLGVPLAENLPFSMQFIVTTFIIVELAEEGSEGIMYGLMTTVSNMPSVLGPVVANAIFANFDVTEDDIKADTAHVRRHVAYTYVIYYSTTLLACLCVVLLPNQKIDLQHMLRYGGKSATMGGLALGFCFLVLAYSICVSVLGMFASTSCLPIAGGDGCDVV</sequence>
<protein>
    <recommendedName>
        <fullName evidence="10">Folate-Biopterin Transporter (FBT) Family</fullName>
    </recommendedName>
</protein>
<feature type="transmembrane region" description="Helical" evidence="7">
    <location>
        <begin position="184"/>
        <end position="203"/>
    </location>
</feature>
<evidence type="ECO:0000256" key="2">
    <source>
        <dbReference type="ARBA" id="ARBA00007015"/>
    </source>
</evidence>
<feature type="transmembrane region" description="Helical" evidence="7">
    <location>
        <begin position="224"/>
        <end position="248"/>
    </location>
</feature>
<organism evidence="8 9">
    <name type="scientific">Saprolegnia parasitica (strain CBS 223.65)</name>
    <dbReference type="NCBI Taxonomy" id="695850"/>
    <lineage>
        <taxon>Eukaryota</taxon>
        <taxon>Sar</taxon>
        <taxon>Stramenopiles</taxon>
        <taxon>Oomycota</taxon>
        <taxon>Saprolegniomycetes</taxon>
        <taxon>Saprolegniales</taxon>
        <taxon>Saprolegniaceae</taxon>
        <taxon>Saprolegnia</taxon>
    </lineage>
</organism>
<evidence type="ECO:0008006" key="10">
    <source>
        <dbReference type="Google" id="ProtNLM"/>
    </source>
</evidence>
<gene>
    <name evidence="8" type="ORF">SPRG_05812</name>
</gene>
<dbReference type="Proteomes" id="UP000030745">
    <property type="component" value="Unassembled WGS sequence"/>
</dbReference>
<dbReference type="Gene3D" id="1.20.1250.20">
    <property type="entry name" value="MFS general substrate transporter like domains"/>
    <property type="match status" value="2"/>
</dbReference>
<dbReference type="GeneID" id="24128190"/>
<evidence type="ECO:0000256" key="3">
    <source>
        <dbReference type="ARBA" id="ARBA00022448"/>
    </source>
</evidence>
<dbReference type="SUPFAM" id="SSF103473">
    <property type="entry name" value="MFS general substrate transporter"/>
    <property type="match status" value="1"/>
</dbReference>
<dbReference type="GO" id="GO:0016020">
    <property type="term" value="C:membrane"/>
    <property type="evidence" value="ECO:0007669"/>
    <property type="project" value="UniProtKB-SubCell"/>
</dbReference>
<evidence type="ECO:0000313" key="9">
    <source>
        <dbReference type="Proteomes" id="UP000030745"/>
    </source>
</evidence>
<dbReference type="RefSeq" id="XP_012200480.1">
    <property type="nucleotide sequence ID" value="XM_012345090.1"/>
</dbReference>
<dbReference type="Pfam" id="PF03092">
    <property type="entry name" value="BT1"/>
    <property type="match status" value="1"/>
</dbReference>
<dbReference type="InterPro" id="IPR039309">
    <property type="entry name" value="BT1"/>
</dbReference>
<dbReference type="InterPro" id="IPR036259">
    <property type="entry name" value="MFS_trans_sf"/>
</dbReference>
<dbReference type="OrthoDB" id="63893at2759"/>
<keyword evidence="5 7" id="KW-1133">Transmembrane helix</keyword>
<proteinExistence type="inferred from homology"/>
<name>A0A067CDU2_SAPPC</name>
<feature type="transmembrane region" description="Helical" evidence="7">
    <location>
        <begin position="67"/>
        <end position="89"/>
    </location>
</feature>
<dbReference type="KEGG" id="spar:SPRG_05812"/>
<keyword evidence="3" id="KW-0813">Transport</keyword>
<feature type="transmembrane region" description="Helical" evidence="7">
    <location>
        <begin position="440"/>
        <end position="463"/>
    </location>
</feature>
<reference evidence="8 9" key="1">
    <citation type="journal article" date="2013" name="PLoS Genet.">
        <title>Distinctive expansion of potential virulence genes in the genome of the oomycete fish pathogen Saprolegnia parasitica.</title>
        <authorList>
            <person name="Jiang R.H."/>
            <person name="de Bruijn I."/>
            <person name="Haas B.J."/>
            <person name="Belmonte R."/>
            <person name="Lobach L."/>
            <person name="Christie J."/>
            <person name="van den Ackerveken G."/>
            <person name="Bottin A."/>
            <person name="Bulone V."/>
            <person name="Diaz-Moreno S.M."/>
            <person name="Dumas B."/>
            <person name="Fan L."/>
            <person name="Gaulin E."/>
            <person name="Govers F."/>
            <person name="Grenville-Briggs L.J."/>
            <person name="Horner N.R."/>
            <person name="Levin J.Z."/>
            <person name="Mammella M."/>
            <person name="Meijer H.J."/>
            <person name="Morris P."/>
            <person name="Nusbaum C."/>
            <person name="Oome S."/>
            <person name="Phillips A.J."/>
            <person name="van Rooyen D."/>
            <person name="Rzeszutek E."/>
            <person name="Saraiva M."/>
            <person name="Secombes C.J."/>
            <person name="Seidl M.F."/>
            <person name="Snel B."/>
            <person name="Stassen J.H."/>
            <person name="Sykes S."/>
            <person name="Tripathy S."/>
            <person name="van den Berg H."/>
            <person name="Vega-Arreguin J.C."/>
            <person name="Wawra S."/>
            <person name="Young S.K."/>
            <person name="Zeng Q."/>
            <person name="Dieguez-Uribeondo J."/>
            <person name="Russ C."/>
            <person name="Tyler B.M."/>
            <person name="van West P."/>
        </authorList>
    </citation>
    <scope>NUCLEOTIDE SEQUENCE [LARGE SCALE GENOMIC DNA]</scope>
    <source>
        <strain evidence="8 9">CBS 223.65</strain>
    </source>
</reference>
<feature type="transmembrane region" description="Helical" evidence="7">
    <location>
        <begin position="402"/>
        <end position="428"/>
    </location>
</feature>
<evidence type="ECO:0000256" key="5">
    <source>
        <dbReference type="ARBA" id="ARBA00022989"/>
    </source>
</evidence>
<dbReference type="PANTHER" id="PTHR31585:SF5">
    <property type="entry name" value="RNA-BINDING S4 DOMAIN-CONTAINING PROTEIN"/>
    <property type="match status" value="1"/>
</dbReference>
<evidence type="ECO:0000313" key="8">
    <source>
        <dbReference type="EMBL" id="KDO28939.1"/>
    </source>
</evidence>
<accession>A0A067CDU2</accession>
<keyword evidence="9" id="KW-1185">Reference proteome</keyword>
<dbReference type="EMBL" id="KK583209">
    <property type="protein sequence ID" value="KDO28939.1"/>
    <property type="molecule type" value="Genomic_DNA"/>
</dbReference>
<dbReference type="AlphaFoldDB" id="A0A067CDU2"/>
<keyword evidence="4 7" id="KW-0812">Transmembrane</keyword>